<protein>
    <submittedName>
        <fullName evidence="4">Uncharacterized protein</fullName>
    </submittedName>
</protein>
<gene>
    <name evidence="5" type="ORF">POVCU1_070350</name>
    <name evidence="4" type="ORF">POVCU2_0036740</name>
</gene>
<dbReference type="EMBL" id="FLQV01002828">
    <property type="protein sequence ID" value="SBT01871.1"/>
    <property type="molecule type" value="Genomic_DNA"/>
</dbReference>
<proteinExistence type="predicted"/>
<dbReference type="EMBL" id="FLQU01000489">
    <property type="protein sequence ID" value="SBS86359.1"/>
    <property type="molecule type" value="Genomic_DNA"/>
</dbReference>
<dbReference type="AlphaFoldDB" id="A0A1A8W5D3"/>
<name>A0A1A8W5D3_PLAOA</name>
<evidence type="ECO:0000256" key="1">
    <source>
        <dbReference type="ARBA" id="ARBA00004173"/>
    </source>
</evidence>
<dbReference type="GO" id="GO:0005739">
    <property type="term" value="C:mitochondrion"/>
    <property type="evidence" value="ECO:0007669"/>
    <property type="project" value="UniProtKB-SubCell"/>
</dbReference>
<dbReference type="Proteomes" id="UP000078560">
    <property type="component" value="Unassembled WGS sequence"/>
</dbReference>
<dbReference type="InterPro" id="IPR048280">
    <property type="entry name" value="COX6B-like"/>
</dbReference>
<sequence length="85" mass="9888">MDGNSETMKPYFPAVLSGCETVSDKFFKCLNENLQPYGDENSARNVFNQCQPLKTNYEKCTEEKLKKMKKNSLMFLTAYNERNNE</sequence>
<reference evidence="6 7" key="1">
    <citation type="submission" date="2016-05" db="EMBL/GenBank/DDBJ databases">
        <authorList>
            <person name="Naeem Raeece"/>
        </authorList>
    </citation>
    <scope>NUCLEOTIDE SEQUENCE [LARGE SCALE GENOMIC DNA]</scope>
</reference>
<evidence type="ECO:0000313" key="7">
    <source>
        <dbReference type="Proteomes" id="UP000078560"/>
    </source>
</evidence>
<dbReference type="Proteomes" id="UP000078546">
    <property type="component" value="Unassembled WGS sequence"/>
</dbReference>
<evidence type="ECO:0000313" key="5">
    <source>
        <dbReference type="EMBL" id="SBT01871.1"/>
    </source>
</evidence>
<organism evidence="4 7">
    <name type="scientific">Plasmodium ovale curtisi</name>
    <dbReference type="NCBI Taxonomy" id="864141"/>
    <lineage>
        <taxon>Eukaryota</taxon>
        <taxon>Sar</taxon>
        <taxon>Alveolata</taxon>
        <taxon>Apicomplexa</taxon>
        <taxon>Aconoidasida</taxon>
        <taxon>Haemosporida</taxon>
        <taxon>Plasmodiidae</taxon>
        <taxon>Plasmodium</taxon>
        <taxon>Plasmodium (Plasmodium)</taxon>
    </lineage>
</organism>
<evidence type="ECO:0000256" key="3">
    <source>
        <dbReference type="ARBA" id="ARBA00023157"/>
    </source>
</evidence>
<keyword evidence="2" id="KW-0496">Mitochondrion</keyword>
<evidence type="ECO:0000313" key="4">
    <source>
        <dbReference type="EMBL" id="SBS86359.1"/>
    </source>
</evidence>
<evidence type="ECO:0000313" key="6">
    <source>
        <dbReference type="Proteomes" id="UP000078546"/>
    </source>
</evidence>
<dbReference type="VEuPathDB" id="PlasmoDB:PocGH01_12047100"/>
<accession>A0A1A8W5D3</accession>
<comment type="subcellular location">
    <subcellularLocation>
        <location evidence="1">Mitochondrion</location>
    </subcellularLocation>
</comment>
<reference evidence="4" key="2">
    <citation type="submission" date="2016-05" db="EMBL/GenBank/DDBJ databases">
        <authorList>
            <person name="Lavstsen T."/>
            <person name="Jespersen J.S."/>
        </authorList>
    </citation>
    <scope>NUCLEOTIDE SEQUENCE [LARGE SCALE GENOMIC DNA]</scope>
</reference>
<evidence type="ECO:0000256" key="2">
    <source>
        <dbReference type="ARBA" id="ARBA00023128"/>
    </source>
</evidence>
<dbReference type="Pfam" id="PF02297">
    <property type="entry name" value="COX6B"/>
    <property type="match status" value="1"/>
</dbReference>
<keyword evidence="3" id="KW-1015">Disulfide bond</keyword>